<name>A0A1V1NRK7_9BACT</name>
<protein>
    <submittedName>
        <fullName evidence="1">Uncharacterized protein</fullName>
    </submittedName>
</protein>
<evidence type="ECO:0000313" key="1">
    <source>
        <dbReference type="EMBL" id="ETR65207.1"/>
    </source>
</evidence>
<proteinExistence type="predicted"/>
<dbReference type="AlphaFoldDB" id="A0A1V1NRK7"/>
<feature type="non-terminal residue" evidence="1">
    <location>
        <position position="174"/>
    </location>
</feature>
<comment type="caution">
    <text evidence="1">The sequence shown here is derived from an EMBL/GenBank/DDBJ whole genome shotgun (WGS) entry which is preliminary data.</text>
</comment>
<evidence type="ECO:0000313" key="2">
    <source>
        <dbReference type="Proteomes" id="UP000189670"/>
    </source>
</evidence>
<gene>
    <name evidence="1" type="ORF">OMM_14638</name>
</gene>
<accession>A0A1V1NRK7</accession>
<sequence>MSKLSYQVGEELQLDISLQADNAVSLIEGFLFYKTKSYPILYEFEEKGLALNLHYEVPIPDNNLFESKNCYVIIYAKDTVGNHINIKSDRFKIQINSDLPAPFNEAVNIYDNYMFFPDTSHKRNENVEIKFVKVDDQNIAHIIVEHQYDYFQNTSADNNQEDLFVRSDDYYYLT</sequence>
<dbReference type="EMBL" id="ATBP01003086">
    <property type="protein sequence ID" value="ETR65207.1"/>
    <property type="molecule type" value="Genomic_DNA"/>
</dbReference>
<reference evidence="2" key="1">
    <citation type="submission" date="2012-11" db="EMBL/GenBank/DDBJ databases">
        <authorList>
            <person name="Lucero-Rivera Y.E."/>
            <person name="Tovar-Ramirez D."/>
        </authorList>
    </citation>
    <scope>NUCLEOTIDE SEQUENCE [LARGE SCALE GENOMIC DNA]</scope>
    <source>
        <strain evidence="2">Araruama</strain>
    </source>
</reference>
<dbReference type="Proteomes" id="UP000189670">
    <property type="component" value="Unassembled WGS sequence"/>
</dbReference>
<organism evidence="1 2">
    <name type="scientific">Candidatus Magnetoglobus multicellularis str. Araruama</name>
    <dbReference type="NCBI Taxonomy" id="890399"/>
    <lineage>
        <taxon>Bacteria</taxon>
        <taxon>Pseudomonadati</taxon>
        <taxon>Thermodesulfobacteriota</taxon>
        <taxon>Desulfobacteria</taxon>
        <taxon>Desulfobacterales</taxon>
        <taxon>Desulfobacteraceae</taxon>
        <taxon>Candidatus Magnetoglobus</taxon>
    </lineage>
</organism>